<dbReference type="EMBL" id="DS113550">
    <property type="protein sequence ID" value="EAY01995.1"/>
    <property type="molecule type" value="Genomic_DNA"/>
</dbReference>
<accession>A2EZB4</accession>
<dbReference type="RefSeq" id="XP_001330475.1">
    <property type="nucleotide sequence ID" value="XM_001330440.1"/>
</dbReference>
<dbReference type="Proteomes" id="UP000001542">
    <property type="component" value="Unassembled WGS sequence"/>
</dbReference>
<sequence>MQFNDSLDEISSVFDDASQSEIFSDDRRSQNRAKSRIPVPTKQRPHSKPPRETIQKKPKPVEVELQLNPSNFLAPEFTNYFNVVVCFYQAKYNFPPKQLCRNTYLSLQFTNEEQQIVTSSYHGTTYAIYNAGFKLLTTGFDLKKWIPQIIVWELGNDGSRQTIALGYLDFNEATIEGPICIVMKDKWIDVFSVTNGAMCGKIRTSIIFYNDEKDIENKLSPPVERVFSDLEELERQKIKETMVSAEIQTENSVKKSNYQNTLKKDPFEFTIKVKNEYKEPNDSYSRLQNESQNTSSSKIHFLTEDSLLEEPSVADLEIEVSDDENKQNQSIETQSSVKQSQLSDKSAMESSYISTLLNESQLSMNTNDDEPHERPKFRSRRVKKNFNPEDDQLKKAADYSWKN</sequence>
<dbReference type="VEuPathDB" id="TrichDB:TVAG_217320"/>
<dbReference type="KEGG" id="tva:4759827"/>
<keyword evidence="3" id="KW-1185">Reference proteome</keyword>
<feature type="compositionally biased region" description="Basic and acidic residues" evidence="1">
    <location>
        <begin position="49"/>
        <end position="59"/>
    </location>
</feature>
<reference evidence="2" key="2">
    <citation type="journal article" date="2007" name="Science">
        <title>Draft genome sequence of the sexually transmitted pathogen Trichomonas vaginalis.</title>
        <authorList>
            <person name="Carlton J.M."/>
            <person name="Hirt R.P."/>
            <person name="Silva J.C."/>
            <person name="Delcher A.L."/>
            <person name="Schatz M."/>
            <person name="Zhao Q."/>
            <person name="Wortman J.R."/>
            <person name="Bidwell S.L."/>
            <person name="Alsmark U.C.M."/>
            <person name="Besteiro S."/>
            <person name="Sicheritz-Ponten T."/>
            <person name="Noel C.J."/>
            <person name="Dacks J.B."/>
            <person name="Foster P.G."/>
            <person name="Simillion C."/>
            <person name="Van de Peer Y."/>
            <person name="Miranda-Saavedra D."/>
            <person name="Barton G.J."/>
            <person name="Westrop G.D."/>
            <person name="Mueller S."/>
            <person name="Dessi D."/>
            <person name="Fiori P.L."/>
            <person name="Ren Q."/>
            <person name="Paulsen I."/>
            <person name="Zhang H."/>
            <person name="Bastida-Corcuera F.D."/>
            <person name="Simoes-Barbosa A."/>
            <person name="Brown M.T."/>
            <person name="Hayes R.D."/>
            <person name="Mukherjee M."/>
            <person name="Okumura C.Y."/>
            <person name="Schneider R."/>
            <person name="Smith A.J."/>
            <person name="Vanacova S."/>
            <person name="Villalvazo M."/>
            <person name="Haas B.J."/>
            <person name="Pertea M."/>
            <person name="Feldblyum T.V."/>
            <person name="Utterback T.R."/>
            <person name="Shu C.L."/>
            <person name="Osoegawa K."/>
            <person name="de Jong P.J."/>
            <person name="Hrdy I."/>
            <person name="Horvathova L."/>
            <person name="Zubacova Z."/>
            <person name="Dolezal P."/>
            <person name="Malik S.B."/>
            <person name="Logsdon J.M. Jr."/>
            <person name="Henze K."/>
            <person name="Gupta A."/>
            <person name="Wang C.C."/>
            <person name="Dunne R.L."/>
            <person name="Upcroft J.A."/>
            <person name="Upcroft P."/>
            <person name="White O."/>
            <person name="Salzberg S.L."/>
            <person name="Tang P."/>
            <person name="Chiu C.-H."/>
            <person name="Lee Y.-S."/>
            <person name="Embley T.M."/>
            <person name="Coombs G.H."/>
            <person name="Mottram J.C."/>
            <person name="Tachezy J."/>
            <person name="Fraser-Liggett C.M."/>
            <person name="Johnson P.J."/>
        </authorList>
    </citation>
    <scope>NUCLEOTIDE SEQUENCE [LARGE SCALE GENOMIC DNA]</scope>
    <source>
        <strain evidence="2">G3</strain>
    </source>
</reference>
<evidence type="ECO:0000313" key="3">
    <source>
        <dbReference type="Proteomes" id="UP000001542"/>
    </source>
</evidence>
<evidence type="ECO:0000256" key="1">
    <source>
        <dbReference type="SAM" id="MobiDB-lite"/>
    </source>
</evidence>
<dbReference type="AlphaFoldDB" id="A2EZB4"/>
<gene>
    <name evidence="2" type="ORF">TVAG_217320</name>
</gene>
<dbReference type="VEuPathDB" id="TrichDB:TVAGG3_0136450"/>
<feature type="region of interest" description="Disordered" evidence="1">
    <location>
        <begin position="18"/>
        <end position="59"/>
    </location>
</feature>
<feature type="compositionally biased region" description="Polar residues" evidence="1">
    <location>
        <begin position="327"/>
        <end position="366"/>
    </location>
</feature>
<proteinExistence type="predicted"/>
<protein>
    <submittedName>
        <fullName evidence="2">Uncharacterized protein</fullName>
    </submittedName>
</protein>
<feature type="region of interest" description="Disordered" evidence="1">
    <location>
        <begin position="320"/>
        <end position="403"/>
    </location>
</feature>
<name>A2EZB4_TRIV3</name>
<reference evidence="2" key="1">
    <citation type="submission" date="2006-10" db="EMBL/GenBank/DDBJ databases">
        <authorList>
            <person name="Amadeo P."/>
            <person name="Zhao Q."/>
            <person name="Wortman J."/>
            <person name="Fraser-Liggett C."/>
            <person name="Carlton J."/>
        </authorList>
    </citation>
    <scope>NUCLEOTIDE SEQUENCE</scope>
    <source>
        <strain evidence="2">G3</strain>
    </source>
</reference>
<organism evidence="2 3">
    <name type="scientific">Trichomonas vaginalis (strain ATCC PRA-98 / G3)</name>
    <dbReference type="NCBI Taxonomy" id="412133"/>
    <lineage>
        <taxon>Eukaryota</taxon>
        <taxon>Metamonada</taxon>
        <taxon>Parabasalia</taxon>
        <taxon>Trichomonadida</taxon>
        <taxon>Trichomonadidae</taxon>
        <taxon>Trichomonas</taxon>
    </lineage>
</organism>
<dbReference type="InParanoid" id="A2EZB4"/>
<evidence type="ECO:0000313" key="2">
    <source>
        <dbReference type="EMBL" id="EAY01995.1"/>
    </source>
</evidence>